<sequence length="182" mass="19945">MSAAAGELPRRPHLLCFFSLHLRLGNIGKEDKIPNPPSALSTSPAGERRCRRSRPDPVLAPLHSFFSLPPIFHSGFKVAWIRLPARPNAARRIIAGIRRPSLVVLADGRGRLGHSCLGHHLASTMPDSDGFATVPKTRGTELLENTQPRRLHAPALLPDSIPSLAQYQDLTNKTQGPRLLMN</sequence>
<protein>
    <submittedName>
        <fullName evidence="1">Uncharacterized protein</fullName>
    </submittedName>
</protein>
<name>M8BZ93_AEGTA</name>
<dbReference type="EnsemblPlants" id="EMT27274">
    <property type="protein sequence ID" value="EMT27274"/>
    <property type="gene ID" value="F775_26606"/>
</dbReference>
<evidence type="ECO:0000313" key="1">
    <source>
        <dbReference type="EnsemblPlants" id="EMT27274"/>
    </source>
</evidence>
<reference evidence="1" key="1">
    <citation type="submission" date="2015-06" db="UniProtKB">
        <authorList>
            <consortium name="EnsemblPlants"/>
        </authorList>
    </citation>
    <scope>IDENTIFICATION</scope>
</reference>
<accession>M8BZ93</accession>
<dbReference type="AlphaFoldDB" id="M8BZ93"/>
<proteinExistence type="predicted"/>
<organism evidence="1">
    <name type="scientific">Aegilops tauschii</name>
    <name type="common">Tausch's goatgrass</name>
    <name type="synonym">Aegilops squarrosa</name>
    <dbReference type="NCBI Taxonomy" id="37682"/>
    <lineage>
        <taxon>Eukaryota</taxon>
        <taxon>Viridiplantae</taxon>
        <taxon>Streptophyta</taxon>
        <taxon>Embryophyta</taxon>
        <taxon>Tracheophyta</taxon>
        <taxon>Spermatophyta</taxon>
        <taxon>Magnoliopsida</taxon>
        <taxon>Liliopsida</taxon>
        <taxon>Poales</taxon>
        <taxon>Poaceae</taxon>
        <taxon>BOP clade</taxon>
        <taxon>Pooideae</taxon>
        <taxon>Triticodae</taxon>
        <taxon>Triticeae</taxon>
        <taxon>Triticinae</taxon>
        <taxon>Aegilops</taxon>
    </lineage>
</organism>